<keyword evidence="2" id="KW-0378">Hydrolase</keyword>
<dbReference type="GO" id="GO:0016787">
    <property type="term" value="F:hydrolase activity"/>
    <property type="evidence" value="ECO:0007669"/>
    <property type="project" value="UniProtKB-KW"/>
</dbReference>
<feature type="transmembrane region" description="Helical" evidence="1">
    <location>
        <begin position="58"/>
        <end position="78"/>
    </location>
</feature>
<dbReference type="InterPro" id="IPR007404">
    <property type="entry name" value="YdjM-like"/>
</dbReference>
<keyword evidence="1" id="KW-0472">Membrane</keyword>
<keyword evidence="1" id="KW-1133">Transmembrane helix</keyword>
<dbReference type="GeneID" id="79949306"/>
<dbReference type="Pfam" id="PF04307">
    <property type="entry name" value="YdjM"/>
    <property type="match status" value="1"/>
</dbReference>
<name>A0AAF0FPM6_9EURY</name>
<protein>
    <submittedName>
        <fullName evidence="2">Metal-dependent hydrolase</fullName>
    </submittedName>
</protein>
<feature type="transmembrane region" description="Helical" evidence="1">
    <location>
        <begin position="6"/>
        <end position="21"/>
    </location>
</feature>
<evidence type="ECO:0000313" key="3">
    <source>
        <dbReference type="Proteomes" id="UP001218895"/>
    </source>
</evidence>
<dbReference type="KEGG" id="manq:L1994_02885"/>
<evidence type="ECO:0000256" key="1">
    <source>
        <dbReference type="SAM" id="Phobius"/>
    </source>
</evidence>
<organism evidence="2 3">
    <name type="scientific">Methanomicrobium antiquum</name>
    <dbReference type="NCBI Taxonomy" id="487686"/>
    <lineage>
        <taxon>Archaea</taxon>
        <taxon>Methanobacteriati</taxon>
        <taxon>Methanobacteriota</taxon>
        <taxon>Stenosarchaea group</taxon>
        <taxon>Methanomicrobia</taxon>
        <taxon>Methanomicrobiales</taxon>
        <taxon>Methanomicrobiaceae</taxon>
        <taxon>Methanomicrobium</taxon>
    </lineage>
</organism>
<keyword evidence="1" id="KW-0812">Transmembrane</keyword>
<proteinExistence type="predicted"/>
<feature type="transmembrane region" description="Helical" evidence="1">
    <location>
        <begin position="125"/>
        <end position="156"/>
    </location>
</feature>
<dbReference type="AlphaFoldDB" id="A0AAF0FPM6"/>
<reference evidence="2" key="1">
    <citation type="submission" date="2022-01" db="EMBL/GenBank/DDBJ databases">
        <title>Complete genome of Methanomicrobium antiquum DSM 21220.</title>
        <authorList>
            <person name="Chen S.-C."/>
            <person name="You Y.-T."/>
            <person name="Zhou Y.-Z."/>
            <person name="Lai M.-C."/>
        </authorList>
    </citation>
    <scope>NUCLEOTIDE SEQUENCE</scope>
    <source>
        <strain evidence="2">DSM 21220</strain>
    </source>
</reference>
<dbReference type="EMBL" id="CP091092">
    <property type="protein sequence ID" value="WFN37350.1"/>
    <property type="molecule type" value="Genomic_DNA"/>
</dbReference>
<sequence length="159" mass="18262">MLFFCHLLSGFVAGFILFLIFKDRRVILITAFGSIIPDLIDKPLGHIVFSETIGSGRIFFHGFWIMIILLICGTVIYLKFKNPTLFSFASGILVHQAGDNMWSNPQNWFWPLLGPYVTKNRYDDYFFSMILAEISSVEEIFCLILIIIGICVYFAIESR</sequence>
<evidence type="ECO:0000313" key="2">
    <source>
        <dbReference type="EMBL" id="WFN37350.1"/>
    </source>
</evidence>
<keyword evidence="3" id="KW-1185">Reference proteome</keyword>
<dbReference type="Proteomes" id="UP001218895">
    <property type="component" value="Chromosome"/>
</dbReference>
<gene>
    <name evidence="2" type="ORF">L1994_02885</name>
</gene>
<dbReference type="RefSeq" id="WP_278100189.1">
    <property type="nucleotide sequence ID" value="NZ_CP091092.1"/>
</dbReference>
<accession>A0AAF0FPM6</accession>